<name>A0ABR3PJ20_9PEZI</name>
<evidence type="ECO:0000313" key="4">
    <source>
        <dbReference type="Proteomes" id="UP001562354"/>
    </source>
</evidence>
<feature type="compositionally biased region" description="Polar residues" evidence="2">
    <location>
        <begin position="390"/>
        <end position="401"/>
    </location>
</feature>
<organism evidence="3 4">
    <name type="scientific">Neodothiora populina</name>
    <dbReference type="NCBI Taxonomy" id="2781224"/>
    <lineage>
        <taxon>Eukaryota</taxon>
        <taxon>Fungi</taxon>
        <taxon>Dikarya</taxon>
        <taxon>Ascomycota</taxon>
        <taxon>Pezizomycotina</taxon>
        <taxon>Dothideomycetes</taxon>
        <taxon>Dothideomycetidae</taxon>
        <taxon>Dothideales</taxon>
        <taxon>Dothioraceae</taxon>
        <taxon>Neodothiora</taxon>
    </lineage>
</organism>
<reference evidence="3 4" key="1">
    <citation type="submission" date="2024-07" db="EMBL/GenBank/DDBJ databases">
        <title>Draft sequence of the Neodothiora populina.</title>
        <authorList>
            <person name="Drown D.D."/>
            <person name="Schuette U.S."/>
            <person name="Buechlein A.B."/>
            <person name="Rusch D.R."/>
            <person name="Winton L.W."/>
            <person name="Adams G.A."/>
        </authorList>
    </citation>
    <scope>NUCLEOTIDE SEQUENCE [LARGE SCALE GENOMIC DNA]</scope>
    <source>
        <strain evidence="3 4">CPC 39397</strain>
    </source>
</reference>
<evidence type="ECO:0000256" key="2">
    <source>
        <dbReference type="SAM" id="MobiDB-lite"/>
    </source>
</evidence>
<keyword evidence="4" id="KW-1185">Reference proteome</keyword>
<feature type="region of interest" description="Disordered" evidence="2">
    <location>
        <begin position="468"/>
        <end position="559"/>
    </location>
</feature>
<comment type="caution">
    <text evidence="3">The sequence shown here is derived from an EMBL/GenBank/DDBJ whole genome shotgun (WGS) entry which is preliminary data.</text>
</comment>
<feature type="region of interest" description="Disordered" evidence="2">
    <location>
        <begin position="229"/>
        <end position="249"/>
    </location>
</feature>
<feature type="region of interest" description="Disordered" evidence="2">
    <location>
        <begin position="602"/>
        <end position="639"/>
    </location>
</feature>
<proteinExistence type="predicted"/>
<dbReference type="EMBL" id="JBFMKM010000005">
    <property type="protein sequence ID" value="KAL1306023.1"/>
    <property type="molecule type" value="Genomic_DNA"/>
</dbReference>
<evidence type="ECO:0000313" key="3">
    <source>
        <dbReference type="EMBL" id="KAL1306023.1"/>
    </source>
</evidence>
<feature type="coiled-coil region" evidence="1">
    <location>
        <begin position="151"/>
        <end position="178"/>
    </location>
</feature>
<protein>
    <submittedName>
        <fullName evidence="3">Uncharacterized protein</fullName>
    </submittedName>
</protein>
<feature type="compositionally biased region" description="Low complexity" evidence="2">
    <location>
        <begin position="515"/>
        <end position="530"/>
    </location>
</feature>
<feature type="region of interest" description="Disordered" evidence="2">
    <location>
        <begin position="53"/>
        <end position="83"/>
    </location>
</feature>
<dbReference type="RefSeq" id="XP_069202296.1">
    <property type="nucleotide sequence ID" value="XM_069343743.1"/>
</dbReference>
<evidence type="ECO:0000256" key="1">
    <source>
        <dbReference type="SAM" id="Coils"/>
    </source>
</evidence>
<feature type="region of interest" description="Disordered" evidence="2">
    <location>
        <begin position="438"/>
        <end position="457"/>
    </location>
</feature>
<gene>
    <name evidence="3" type="ORF">AAFC00_004152</name>
</gene>
<keyword evidence="1" id="KW-0175">Coiled coil</keyword>
<sequence>MADMVQWTRRVQSLRVRTPLPHVDSDDVSSDMVTALTTPRKKLRPRLSSYFSHHMPSTGIDNLPRSSPDLVSMPQQQEQPDSRDTYVCQIEPQRLMECILTKLMVDPFHTLDARDNSSLLMIFESYRTLCDQNAALSEKLQNEVDCRYAVEVEAEKTEKRWQQEREDYRAEVRRLEILVAKGQRGLVDLVNARQYSTLRRDRRRAEVAIDADHKETVFEFLERTRLEDAEAKRSQRAYHHRRTESPSRKMAVLSAHFSIDDLHIEPPDQPFTDSSELPNLFDTPELDENLHDNQHLSSMPDQLLLSPGSVKSGEETTTSSQSSNSIIEDEAARARSSSQGNRSRSEDQEALVTSQWDNYHHLAESGHKWASWERGMPSSRSLSDAVVNVQGHQPWQKTRPQPLQLVPARRFSFDAGDDHTMESEEIYSPEADIRSFSSNELHTRRKDKVASTAPQSSLVDSRLLTWSPPSLSPRVLTPNAPSKIPSPSFDSSLAKRRREDSDSSVLTAVRHNDQSVSRSSRASSRGATSSNLTDVGFRSPRAKDQCSSSETERPASGQQLIDYQNGLRRNPNLAMAAARAATVAPDEQRSAQNYSFNHYGWNLSGSSKAYTRPKQTRPGQVAYERSKENSGPPQKSMDK</sequence>
<feature type="compositionally biased region" description="Low complexity" evidence="2">
    <location>
        <begin position="315"/>
        <end position="326"/>
    </location>
</feature>
<accession>A0ABR3PJ20</accession>
<feature type="region of interest" description="Disordered" evidence="2">
    <location>
        <begin position="383"/>
        <end position="402"/>
    </location>
</feature>
<dbReference type="GeneID" id="95977852"/>
<dbReference type="Proteomes" id="UP001562354">
    <property type="component" value="Unassembled WGS sequence"/>
</dbReference>
<feature type="region of interest" description="Disordered" evidence="2">
    <location>
        <begin position="263"/>
        <end position="351"/>
    </location>
</feature>